<dbReference type="PROSITE" id="PS51725">
    <property type="entry name" value="ABM"/>
    <property type="match status" value="1"/>
</dbReference>
<keyword evidence="2" id="KW-0560">Oxidoreductase</keyword>
<evidence type="ECO:0000313" key="3">
    <source>
        <dbReference type="Proteomes" id="UP000620156"/>
    </source>
</evidence>
<comment type="caution">
    <text evidence="2">The sequence shown here is derived from an EMBL/GenBank/DDBJ whole genome shotgun (WGS) entry which is preliminary data.</text>
</comment>
<dbReference type="EMBL" id="BMQK01000003">
    <property type="protein sequence ID" value="GGQ52015.1"/>
    <property type="molecule type" value="Genomic_DNA"/>
</dbReference>
<proteinExistence type="predicted"/>
<dbReference type="PANTHER" id="PTHR33336:SF3">
    <property type="entry name" value="ABM DOMAIN-CONTAINING PROTEIN"/>
    <property type="match status" value="1"/>
</dbReference>
<accession>A0A918BA96</accession>
<keyword evidence="2" id="KW-0503">Monooxygenase</keyword>
<protein>
    <submittedName>
        <fullName evidence="2">Antibiotic biosynthesis monooxygenase</fullName>
    </submittedName>
</protein>
<evidence type="ECO:0000313" key="2">
    <source>
        <dbReference type="EMBL" id="GGQ52015.1"/>
    </source>
</evidence>
<dbReference type="InterPro" id="IPR007138">
    <property type="entry name" value="ABM_dom"/>
</dbReference>
<dbReference type="SUPFAM" id="SSF54909">
    <property type="entry name" value="Dimeric alpha+beta barrel"/>
    <property type="match status" value="1"/>
</dbReference>
<dbReference type="RefSeq" id="WP_189216476.1">
    <property type="nucleotide sequence ID" value="NZ_BMQK01000003.1"/>
</dbReference>
<feature type="domain" description="ABM" evidence="1">
    <location>
        <begin position="10"/>
        <end position="98"/>
    </location>
</feature>
<organism evidence="2 3">
    <name type="scientific">Streptomyces ruber</name>
    <dbReference type="NCBI Taxonomy" id="83378"/>
    <lineage>
        <taxon>Bacteria</taxon>
        <taxon>Bacillati</taxon>
        <taxon>Actinomycetota</taxon>
        <taxon>Actinomycetes</taxon>
        <taxon>Kitasatosporales</taxon>
        <taxon>Streptomycetaceae</taxon>
        <taxon>Streptomyces</taxon>
    </lineage>
</organism>
<dbReference type="GO" id="GO:0004497">
    <property type="term" value="F:monooxygenase activity"/>
    <property type="evidence" value="ECO:0007669"/>
    <property type="project" value="UniProtKB-KW"/>
</dbReference>
<reference evidence="2" key="2">
    <citation type="submission" date="2020-09" db="EMBL/GenBank/DDBJ databases">
        <authorList>
            <person name="Sun Q."/>
            <person name="Ohkuma M."/>
        </authorList>
    </citation>
    <scope>NUCLEOTIDE SEQUENCE</scope>
    <source>
        <strain evidence="2">JCM 3131</strain>
    </source>
</reference>
<keyword evidence="3" id="KW-1185">Reference proteome</keyword>
<dbReference type="Proteomes" id="UP000620156">
    <property type="component" value="Unassembled WGS sequence"/>
</dbReference>
<name>A0A918BA96_9ACTN</name>
<sequence>MTDTVSEPPVVLIARLRARTGREGELKDALAPLVRASRREDGCITYTPHQGQDDPALFVVHEVWRSEAHLRVHSESSHFGEFVRTSESLLDGGIAVEPFRVLDV</sequence>
<reference evidence="2" key="1">
    <citation type="journal article" date="2014" name="Int. J. Syst. Evol. Microbiol.">
        <title>Complete genome sequence of Corynebacterium casei LMG S-19264T (=DSM 44701T), isolated from a smear-ripened cheese.</title>
        <authorList>
            <consortium name="US DOE Joint Genome Institute (JGI-PGF)"/>
            <person name="Walter F."/>
            <person name="Albersmeier A."/>
            <person name="Kalinowski J."/>
            <person name="Ruckert C."/>
        </authorList>
    </citation>
    <scope>NUCLEOTIDE SEQUENCE</scope>
    <source>
        <strain evidence="2">JCM 3131</strain>
    </source>
</reference>
<dbReference type="PANTHER" id="PTHR33336">
    <property type="entry name" value="QUINOL MONOOXYGENASE YGIN-RELATED"/>
    <property type="match status" value="1"/>
</dbReference>
<dbReference type="InterPro" id="IPR050744">
    <property type="entry name" value="AI-2_Isomerase_LsrG"/>
</dbReference>
<dbReference type="AlphaFoldDB" id="A0A918BA96"/>
<evidence type="ECO:0000259" key="1">
    <source>
        <dbReference type="PROSITE" id="PS51725"/>
    </source>
</evidence>
<gene>
    <name evidence="2" type="ORF">GCM10010145_21730</name>
</gene>
<dbReference type="InterPro" id="IPR011008">
    <property type="entry name" value="Dimeric_a/b-barrel"/>
</dbReference>
<dbReference type="Gene3D" id="3.30.70.100">
    <property type="match status" value="1"/>
</dbReference>
<dbReference type="Pfam" id="PF03992">
    <property type="entry name" value="ABM"/>
    <property type="match status" value="1"/>
</dbReference>